<keyword evidence="7 9" id="KW-0472">Membrane</keyword>
<gene>
    <name evidence="11" type="ORF">MVES_003141</name>
</gene>
<evidence type="ECO:0000313" key="12">
    <source>
        <dbReference type="Proteomes" id="UP000232875"/>
    </source>
</evidence>
<keyword evidence="6 9" id="KW-1133">Transmembrane helix</keyword>
<dbReference type="OrthoDB" id="655540at2759"/>
<feature type="transmembrane region" description="Helical" evidence="9">
    <location>
        <begin position="350"/>
        <end position="371"/>
    </location>
</feature>
<proteinExistence type="inferred from homology"/>
<comment type="subcellular location">
    <subcellularLocation>
        <location evidence="1">Membrane</location>
        <topology evidence="1">Multi-pass membrane protein</topology>
    </subcellularLocation>
</comment>
<organism evidence="11 12">
    <name type="scientific">Malassezia vespertilionis</name>
    <dbReference type="NCBI Taxonomy" id="2020962"/>
    <lineage>
        <taxon>Eukaryota</taxon>
        <taxon>Fungi</taxon>
        <taxon>Dikarya</taxon>
        <taxon>Basidiomycota</taxon>
        <taxon>Ustilaginomycotina</taxon>
        <taxon>Malasseziomycetes</taxon>
        <taxon>Malasseziales</taxon>
        <taxon>Malasseziaceae</taxon>
        <taxon>Malassezia</taxon>
    </lineage>
</organism>
<evidence type="ECO:0000256" key="6">
    <source>
        <dbReference type="ARBA" id="ARBA00022989"/>
    </source>
</evidence>
<feature type="transmembrane region" description="Helical" evidence="9">
    <location>
        <begin position="616"/>
        <end position="636"/>
    </location>
</feature>
<feature type="transmembrane region" description="Helical" evidence="9">
    <location>
        <begin position="377"/>
        <end position="400"/>
    </location>
</feature>
<name>A0A2N1J8U6_9BASI</name>
<feature type="transmembrane region" description="Helical" evidence="9">
    <location>
        <begin position="679"/>
        <end position="699"/>
    </location>
</feature>
<accession>A0A2N1J8U6</accession>
<comment type="similarity">
    <text evidence="2">Belongs to the amino acid/polyamine transporter 2 family.</text>
</comment>
<dbReference type="EMBL" id="KZ454993">
    <property type="protein sequence ID" value="PKI82956.1"/>
    <property type="molecule type" value="Genomic_DNA"/>
</dbReference>
<feature type="region of interest" description="Disordered" evidence="8">
    <location>
        <begin position="1"/>
        <end position="21"/>
    </location>
</feature>
<feature type="compositionally biased region" description="Low complexity" evidence="8">
    <location>
        <begin position="156"/>
        <end position="165"/>
    </location>
</feature>
<keyword evidence="5" id="KW-0029">Amino-acid transport</keyword>
<evidence type="ECO:0000256" key="4">
    <source>
        <dbReference type="ARBA" id="ARBA00022692"/>
    </source>
</evidence>
<dbReference type="Gene3D" id="1.20.1740.10">
    <property type="entry name" value="Amino acid/polyamine transporter I"/>
    <property type="match status" value="1"/>
</dbReference>
<evidence type="ECO:0000256" key="2">
    <source>
        <dbReference type="ARBA" id="ARBA00008066"/>
    </source>
</evidence>
<protein>
    <recommendedName>
        <fullName evidence="10">Amino acid transporter transmembrane domain-containing protein</fullName>
    </recommendedName>
</protein>
<feature type="compositionally biased region" description="Basic and acidic residues" evidence="8">
    <location>
        <begin position="132"/>
        <end position="151"/>
    </location>
</feature>
<feature type="transmembrane region" description="Helical" evidence="9">
    <location>
        <begin position="294"/>
        <end position="315"/>
    </location>
</feature>
<feature type="transmembrane region" description="Helical" evidence="9">
    <location>
        <begin position="490"/>
        <end position="513"/>
    </location>
</feature>
<keyword evidence="4 9" id="KW-0812">Transmembrane</keyword>
<dbReference type="AlphaFoldDB" id="A0A2N1J8U6"/>
<dbReference type="GO" id="GO:0005774">
    <property type="term" value="C:vacuolar membrane"/>
    <property type="evidence" value="ECO:0007669"/>
    <property type="project" value="TreeGrafter"/>
</dbReference>
<feature type="domain" description="Amino acid transporter transmembrane" evidence="10">
    <location>
        <begin position="270"/>
        <end position="692"/>
    </location>
</feature>
<evidence type="ECO:0000256" key="3">
    <source>
        <dbReference type="ARBA" id="ARBA00022448"/>
    </source>
</evidence>
<sequence>MPGRAAIPVRGKDSRGRATQVREITASTPWRSSLDLVWSYSRSQAYFGDNITTSPSFVDRRWRGPSEAGAEIEAGYHPELSEWRTSAVSGGDASSGEEDTYFDQARVRDRVTTSLETEQYWRTLHDEQDLDLERGRPMHKTERKEGLRDGQDESASDSSSRSRSMSPKRLGLYPRSNVRPQYSADDHAPSCPPRDSSTFMSTRQRSSSRHQTQLRSAAPQLLDPYRIDEQAPLLRGRNQVPVYMNSVRDKSHGHRVSQPAEVNAPSSYAKSTFWQTWFNTVNAIVGVSILSMPLAFANAGWVGGVVIFLLCGWVTNYSGKVLVRILAQQPHLHTYADIGSYAFGPKMRTYISFLFCFEMWIVSVALVILMGDNLSTLVFGSVGNAWVATGSKVLCFVIVSPTLLMPLSFLSPVSLIGIVSILVLFVVIMIDGVVQKHAPGSLWEPAQTFFFSSWTRMPISFGLVMAGFSSHPVIPSLYRDMKDPSQFDKMLDLAYLTAAGLYFSVATIGYLMFGSAVSDEITRDLASTAGYPYLLTSSAVLLMTINPMTKFSLALRPVYTSAERWLGILEGVVAAVPRPSENSQSIDSREEPDYAAAAASAIGDARVPVSEPRRRIMAALVRTGLAVSALLAAIIVPNLERVMAFLGAFLTFNTCILGPLLANMTLFRSKLSNFALVRDLLILSGTFVLAMAGTLGALWPSRT</sequence>
<keyword evidence="3" id="KW-0813">Transport</keyword>
<feature type="transmembrane region" description="Helical" evidence="9">
    <location>
        <begin position="525"/>
        <end position="545"/>
    </location>
</feature>
<feature type="transmembrane region" description="Helical" evidence="9">
    <location>
        <begin position="459"/>
        <end position="478"/>
    </location>
</feature>
<feature type="region of interest" description="Disordered" evidence="8">
    <location>
        <begin position="132"/>
        <end position="215"/>
    </location>
</feature>
<keyword evidence="12" id="KW-1185">Reference proteome</keyword>
<reference evidence="11 12" key="1">
    <citation type="submission" date="2017-10" db="EMBL/GenBank/DDBJ databases">
        <title>A novel species of cold-tolerant Malassezia isolated from bats.</title>
        <authorList>
            <person name="Lorch J.M."/>
            <person name="Palmer J.M."/>
            <person name="Vanderwolf K.J."/>
            <person name="Schmidt K.Z."/>
            <person name="Verant M.L."/>
            <person name="Weller T.J."/>
            <person name="Blehert D.S."/>
        </authorList>
    </citation>
    <scope>NUCLEOTIDE SEQUENCE [LARGE SCALE GENOMIC DNA]</scope>
    <source>
        <strain evidence="11 12">NWHC:44797-103</strain>
    </source>
</reference>
<dbReference type="PANTHER" id="PTHR22950:SF692">
    <property type="entry name" value="TRANSMEMBRANE AMINO ACID TRANSPORTER FAMILY PROTEIN"/>
    <property type="match status" value="1"/>
</dbReference>
<dbReference type="PANTHER" id="PTHR22950">
    <property type="entry name" value="AMINO ACID TRANSPORTER"/>
    <property type="match status" value="1"/>
</dbReference>
<dbReference type="Proteomes" id="UP000232875">
    <property type="component" value="Unassembled WGS sequence"/>
</dbReference>
<feature type="transmembrane region" description="Helical" evidence="9">
    <location>
        <begin position="642"/>
        <end position="667"/>
    </location>
</feature>
<evidence type="ECO:0000256" key="1">
    <source>
        <dbReference type="ARBA" id="ARBA00004141"/>
    </source>
</evidence>
<dbReference type="STRING" id="2020962.A0A2N1J8U6"/>
<evidence type="ECO:0000256" key="7">
    <source>
        <dbReference type="ARBA" id="ARBA00023136"/>
    </source>
</evidence>
<evidence type="ECO:0000259" key="10">
    <source>
        <dbReference type="Pfam" id="PF01490"/>
    </source>
</evidence>
<dbReference type="GO" id="GO:0015179">
    <property type="term" value="F:L-amino acid transmembrane transporter activity"/>
    <property type="evidence" value="ECO:0007669"/>
    <property type="project" value="TreeGrafter"/>
</dbReference>
<evidence type="ECO:0000313" key="11">
    <source>
        <dbReference type="EMBL" id="PKI82956.1"/>
    </source>
</evidence>
<evidence type="ECO:0000256" key="9">
    <source>
        <dbReference type="SAM" id="Phobius"/>
    </source>
</evidence>
<dbReference type="InterPro" id="IPR013057">
    <property type="entry name" value="AA_transpt_TM"/>
</dbReference>
<evidence type="ECO:0000256" key="5">
    <source>
        <dbReference type="ARBA" id="ARBA00022970"/>
    </source>
</evidence>
<evidence type="ECO:0000256" key="8">
    <source>
        <dbReference type="SAM" id="MobiDB-lite"/>
    </source>
</evidence>
<dbReference type="Pfam" id="PF01490">
    <property type="entry name" value="Aa_trans"/>
    <property type="match status" value="1"/>
</dbReference>
<feature type="transmembrane region" description="Helical" evidence="9">
    <location>
        <begin position="407"/>
        <end position="430"/>
    </location>
</feature>
<feature type="compositionally biased region" description="Low complexity" evidence="8">
    <location>
        <begin position="201"/>
        <end position="215"/>
    </location>
</feature>